<organism evidence="1 2">
    <name type="scientific">Trichothecium roseum</name>
    <dbReference type="NCBI Taxonomy" id="47278"/>
    <lineage>
        <taxon>Eukaryota</taxon>
        <taxon>Fungi</taxon>
        <taxon>Dikarya</taxon>
        <taxon>Ascomycota</taxon>
        <taxon>Pezizomycotina</taxon>
        <taxon>Sordariomycetes</taxon>
        <taxon>Hypocreomycetidae</taxon>
        <taxon>Hypocreales</taxon>
        <taxon>Hypocreales incertae sedis</taxon>
        <taxon>Trichothecium</taxon>
    </lineage>
</organism>
<name>A0ACC0UZB0_9HYPO</name>
<sequence>MARDSSPFDFQPTAVVPGTPSLGRECKMLQDPDELAPDTVPCSPGAALHFQATNRSTQPTQVMSKPTLFQPSSPSSDVEVPASSPFQQQPTRPKFASRLAPTGTIFRPPPKQQQQQIQPATKKRPSPGPIYISSDEDEMTPPRGDIRPTAFKAQIAQFSYDPEADKRRQRKEKLRQVWDVFGDRFEPVYVMDQLERFDEDVERTIDWLQRNGPKRSKPAGRRLVTKGSLQSQQKPQFKAPPLSSSPAPSPSPSPQKPKPQRRRLMQGLKRQPSPEPEDELEDLGPGAPSSDDPIIVDLVDNDKEDAYKAERSPSPVDEGDTRVLNSINSSTVEELAAMTGMKEELLQPLIDKRPFDDLAQAQKVCINKKPGARKSARISIGETAVDAITVFLDAVEAIDHVVAQCEGKATAIKEVMDLWNMDAFGHARGSRTNSPDLPPTPTSVTPSRYKPPLIPVQPELMNGHCKMKPFQLFGLNWMTVLYNYGIGCILADEMGLGKTCQVISFFASLAQDYQDRGTGSPPWPNLVVVPPSTYSNWLGEFDKFAPELNVIGYRGSQAERAEVAYEVRHNPNDYHVVLATYSQINSDADVEALDSLDLTAAVFDEGHKMKNPQAKIYKDLRKISASWKMLLTGTPVQNNLLEMISLLNFINPNLFNGYMDQIQYIFSQKVSFRNVGHGAFLYTERVKRARTILEPFILQRRKDQVLDDMPAKKYDVALCEMTALQKSVYDKYEETFKMPAAQRAKAAGRKNDQNNIWMQLRKASIHPLMFRRHFNDKKVEEMAKILMDRVSQDELRQPRLDHLIGELQGSSDFELHLWCRDYHRLLKNFDLSPSALLDSGKVKKLLELIRQYKENGDRVLVFTKFARLLELLREVLAHEEIEHCVLSGETSVGERQDLIDEFNENTEIPVFLLTTGAGGTGINLTSANKVIIFDQSDNPQDDIQAENRAHRLGQKREVEIIRLLSAGTIEELINKACQKKIELANRVTGADDESSTPKQAE</sequence>
<accession>A0ACC0UZB0</accession>
<dbReference type="Proteomes" id="UP001163324">
    <property type="component" value="Chromosome 5"/>
</dbReference>
<keyword evidence="2" id="KW-1185">Reference proteome</keyword>
<evidence type="ECO:0000313" key="1">
    <source>
        <dbReference type="EMBL" id="KAI9899386.1"/>
    </source>
</evidence>
<comment type="caution">
    <text evidence="1">The sequence shown here is derived from an EMBL/GenBank/DDBJ whole genome shotgun (WGS) entry which is preliminary data.</text>
</comment>
<reference evidence="1" key="1">
    <citation type="submission" date="2022-10" db="EMBL/GenBank/DDBJ databases">
        <title>Complete Genome of Trichothecium roseum strain YXFP-22015, a Plant Pathogen Isolated from Citrus.</title>
        <authorList>
            <person name="Wang Y."/>
            <person name="Zhu L."/>
        </authorList>
    </citation>
    <scope>NUCLEOTIDE SEQUENCE</scope>
    <source>
        <strain evidence="1">YXFP-22015</strain>
    </source>
</reference>
<dbReference type="EMBL" id="CM047944">
    <property type="protein sequence ID" value="KAI9899386.1"/>
    <property type="molecule type" value="Genomic_DNA"/>
</dbReference>
<gene>
    <name evidence="1" type="ORF">N3K66_005847</name>
</gene>
<evidence type="ECO:0000313" key="2">
    <source>
        <dbReference type="Proteomes" id="UP001163324"/>
    </source>
</evidence>
<protein>
    <submittedName>
        <fullName evidence="1">Uncharacterized protein</fullName>
    </submittedName>
</protein>
<proteinExistence type="predicted"/>